<organism evidence="1 2">
    <name type="scientific">Litchfieldia luteola</name>
    <dbReference type="NCBI Taxonomy" id="682179"/>
    <lineage>
        <taxon>Bacteria</taxon>
        <taxon>Bacillati</taxon>
        <taxon>Bacillota</taxon>
        <taxon>Bacilli</taxon>
        <taxon>Bacillales</taxon>
        <taxon>Bacillaceae</taxon>
        <taxon>Litchfieldia</taxon>
    </lineage>
</organism>
<comment type="caution">
    <text evidence="1">The sequence shown here is derived from an EMBL/GenBank/DDBJ whole genome shotgun (WGS) entry which is preliminary data.</text>
</comment>
<reference evidence="1 2" key="1">
    <citation type="submission" date="2020-10" db="EMBL/GenBank/DDBJ databases">
        <title>Bacillus sp. HD4P25, an endophyte from a halophyte.</title>
        <authorList>
            <person name="Sun J.-Q."/>
        </authorList>
    </citation>
    <scope>NUCLEOTIDE SEQUENCE [LARGE SCALE GENOMIC DNA]</scope>
    <source>
        <strain evidence="1 2">YIM 93174</strain>
    </source>
</reference>
<name>A0ABR9QKN8_9BACI</name>
<proteinExistence type="predicted"/>
<protein>
    <submittedName>
        <fullName evidence="1">Uncharacterized protein</fullName>
    </submittedName>
</protein>
<gene>
    <name evidence="1" type="ORF">IMZ08_13460</name>
</gene>
<dbReference type="EMBL" id="JADCLJ010000020">
    <property type="protein sequence ID" value="MBE4909071.1"/>
    <property type="molecule type" value="Genomic_DNA"/>
</dbReference>
<accession>A0ABR9QKN8</accession>
<evidence type="ECO:0000313" key="2">
    <source>
        <dbReference type="Proteomes" id="UP001516662"/>
    </source>
</evidence>
<evidence type="ECO:0000313" key="1">
    <source>
        <dbReference type="EMBL" id="MBE4909071.1"/>
    </source>
</evidence>
<sequence length="241" mass="27227">MEIINKGLALASIEAMAKVEVMDKYLDFYGKKIDSIEIRSIVNDIFGINLNRVSEEGEGKATRSYPDEIMDGVRQILSMEGTLSEQEAYIMSLPKVQVMDLYLQYYGEKIESSEIRRVIDQIFGINLNGISGLEAARISLYSKGQWISKTERDLFEVHTGTGDIDVWILPSKYLIENTGISTLPEELQNLLKNLGYWYNSDKGTFYYSTNYNETVPDVFKGQTMGAISNIVNLITANNPDL</sequence>
<dbReference type="Proteomes" id="UP001516662">
    <property type="component" value="Unassembled WGS sequence"/>
</dbReference>
<keyword evidence="2" id="KW-1185">Reference proteome</keyword>
<dbReference type="RefSeq" id="WP_193537276.1">
    <property type="nucleotide sequence ID" value="NZ_JADCLJ010000020.1"/>
</dbReference>